<name>A0AAN9NPB3_PHACN</name>
<accession>A0AAN9NPB3</accession>
<dbReference type="SUPFAM" id="SSF50998">
    <property type="entry name" value="Quinoprotein alcohol dehydrogenase-like"/>
    <property type="match status" value="1"/>
</dbReference>
<dbReference type="AlphaFoldDB" id="A0AAN9NPB3"/>
<keyword evidence="2" id="KW-1185">Reference proteome</keyword>
<organism evidence="1 2">
    <name type="scientific">Phaseolus coccineus</name>
    <name type="common">Scarlet runner bean</name>
    <name type="synonym">Phaseolus multiflorus</name>
    <dbReference type="NCBI Taxonomy" id="3886"/>
    <lineage>
        <taxon>Eukaryota</taxon>
        <taxon>Viridiplantae</taxon>
        <taxon>Streptophyta</taxon>
        <taxon>Embryophyta</taxon>
        <taxon>Tracheophyta</taxon>
        <taxon>Spermatophyta</taxon>
        <taxon>Magnoliopsida</taxon>
        <taxon>eudicotyledons</taxon>
        <taxon>Gunneridae</taxon>
        <taxon>Pentapetalae</taxon>
        <taxon>rosids</taxon>
        <taxon>fabids</taxon>
        <taxon>Fabales</taxon>
        <taxon>Fabaceae</taxon>
        <taxon>Papilionoideae</taxon>
        <taxon>50 kb inversion clade</taxon>
        <taxon>NPAAA clade</taxon>
        <taxon>indigoferoid/millettioid clade</taxon>
        <taxon>Phaseoleae</taxon>
        <taxon>Phaseolus</taxon>
    </lineage>
</organism>
<sequence>MQGTTILCFADSITSNETWLKRNKTGGDIYNRSYASMERNISVETVSSLSLKWKFDSGKGITATPTFFYGILYFHCGIETFLRDCGRAFWLSWIGLLWAGYGGRLDGRIIHWQL</sequence>
<gene>
    <name evidence="1" type="ORF">VNO80_07927</name>
</gene>
<evidence type="ECO:0000313" key="1">
    <source>
        <dbReference type="EMBL" id="KAK7374497.1"/>
    </source>
</evidence>
<comment type="caution">
    <text evidence="1">The sequence shown here is derived from an EMBL/GenBank/DDBJ whole genome shotgun (WGS) entry which is preliminary data.</text>
</comment>
<evidence type="ECO:0000313" key="2">
    <source>
        <dbReference type="Proteomes" id="UP001374584"/>
    </source>
</evidence>
<dbReference type="PANTHER" id="PTHR32303:SF23">
    <property type="entry name" value="POLYVINYLALCOHOL DEHYDROGENASE-LIKE PROTEIN"/>
    <property type="match status" value="1"/>
</dbReference>
<dbReference type="EMBL" id="JAYMYR010000003">
    <property type="protein sequence ID" value="KAK7374497.1"/>
    <property type="molecule type" value="Genomic_DNA"/>
</dbReference>
<protein>
    <submittedName>
        <fullName evidence="1">Uncharacterized protein</fullName>
    </submittedName>
</protein>
<dbReference type="InterPro" id="IPR011047">
    <property type="entry name" value="Quinoprotein_ADH-like_sf"/>
</dbReference>
<dbReference type="Gene3D" id="2.140.10.10">
    <property type="entry name" value="Quinoprotein alcohol dehydrogenase-like superfamily"/>
    <property type="match status" value="1"/>
</dbReference>
<proteinExistence type="predicted"/>
<dbReference type="Proteomes" id="UP001374584">
    <property type="component" value="Unassembled WGS sequence"/>
</dbReference>
<reference evidence="1 2" key="1">
    <citation type="submission" date="2024-01" db="EMBL/GenBank/DDBJ databases">
        <title>The genomes of 5 underutilized Papilionoideae crops provide insights into root nodulation and disease resistanc.</title>
        <authorList>
            <person name="Jiang F."/>
        </authorList>
    </citation>
    <scope>NUCLEOTIDE SEQUENCE [LARGE SCALE GENOMIC DNA]</scope>
    <source>
        <strain evidence="1">JINMINGXINNONG_FW02</strain>
        <tissue evidence="1">Leaves</tissue>
    </source>
</reference>
<dbReference type="PANTHER" id="PTHR32303">
    <property type="entry name" value="QUINOPROTEIN ALCOHOL DEHYDROGENASE (CYTOCHROME C)"/>
    <property type="match status" value="1"/>
</dbReference>